<dbReference type="InterPro" id="IPR029062">
    <property type="entry name" value="Class_I_gatase-like"/>
</dbReference>
<dbReference type="SUPFAM" id="SSF52317">
    <property type="entry name" value="Class I glutamine amidotransferase-like"/>
    <property type="match status" value="1"/>
</dbReference>
<feature type="transmembrane region" description="Helical" evidence="2">
    <location>
        <begin position="12"/>
        <end position="31"/>
    </location>
</feature>
<evidence type="ECO:0000313" key="4">
    <source>
        <dbReference type="Proteomes" id="UP001528040"/>
    </source>
</evidence>
<feature type="transmembrane region" description="Helical" evidence="2">
    <location>
        <begin position="667"/>
        <end position="686"/>
    </location>
</feature>
<feature type="transmembrane region" description="Helical" evidence="2">
    <location>
        <begin position="38"/>
        <end position="57"/>
    </location>
</feature>
<keyword evidence="4" id="KW-1185">Reference proteome</keyword>
<comment type="caution">
    <text evidence="3">The sequence shown here is derived from an EMBL/GenBank/DDBJ whole genome shotgun (WGS) entry which is preliminary data.</text>
</comment>
<evidence type="ECO:0000256" key="1">
    <source>
        <dbReference type="SAM" id="MobiDB-lite"/>
    </source>
</evidence>
<keyword evidence="2" id="KW-1133">Transmembrane helix</keyword>
<protein>
    <recommendedName>
        <fullName evidence="5">Glutamine amidotransferase domain-containing protein</fullName>
    </recommendedName>
</protein>
<feature type="region of interest" description="Disordered" evidence="1">
    <location>
        <begin position="401"/>
        <end position="433"/>
    </location>
</feature>
<dbReference type="PANTHER" id="PTHR37947:SF1">
    <property type="entry name" value="BLL2462 PROTEIN"/>
    <property type="match status" value="1"/>
</dbReference>
<accession>A0ABT4VZ89</accession>
<evidence type="ECO:0000256" key="2">
    <source>
        <dbReference type="SAM" id="Phobius"/>
    </source>
</evidence>
<dbReference type="Proteomes" id="UP001528040">
    <property type="component" value="Unassembled WGS sequence"/>
</dbReference>
<gene>
    <name evidence="3" type="ORF">O2N63_05645</name>
</gene>
<keyword evidence="2" id="KW-0812">Transmembrane</keyword>
<evidence type="ECO:0008006" key="5">
    <source>
        <dbReference type="Google" id="ProtNLM"/>
    </source>
</evidence>
<proteinExistence type="predicted"/>
<dbReference type="PANTHER" id="PTHR37947">
    <property type="entry name" value="BLL2462 PROTEIN"/>
    <property type="match status" value="1"/>
</dbReference>
<sequence>MTETLFFTPLVPWAALVTLSVLSVLALLLAIWQGLVGWMFRAIALIAVLVALAGPSLQEETRDPLPDILLVMVDETASQSLPGRSARRDAALNRLREAAAAQSVELVVKPVPDAANGQGSLLAPALDQALADIPRAQLAGVVILSDGVFHDAARLGARFAELPAPAHLMQTGSRQDWDRRLTITQAPRFAVTGEEVRVHLRVDALGSAPAASARLSLSIDGDPASHHDIPVGLEMELPLVLDHAGETVVHLMLEPLEGELTDRNNQAALRINGIRDRLRVLLISGEPHPGTRTWRNLLKSDASVDLVHFTILRPPEKQDGVPVNELSLIPFPTQELFVEKIDEFDLIIFDRYRLRGILPGAYLESVRRYVERGGAVLVAAGPEFASVESLSRSPLGEVLPARPSGQVISSPMRPELTDTGRRHPVTQGLSQSEGAPTWGAWLRHLELEPDTEQVVMQTPDGGALMALSRVAEGRVALIGSDQVWLWARGYDGGGPQLELLRRLAHWMMGEPELEEEALNAEETPEGDILVTRQTLADEPAALEVEAPDGNGFSLQMQSEGGGRFSALLSNENYADAPLGVYRFSQGDQQAVAIKGDAAPVEFADPLPRDDMLRDLTSPTGGGVWALEDGMPRLRRVRVGQRAIGNGWIGYTPRDAFVSRDLRVRPALPAWIWLMVAAGALVLGWWFEGRRSDDLEDLTAKAG</sequence>
<dbReference type="Gene3D" id="3.40.50.880">
    <property type="match status" value="1"/>
</dbReference>
<name>A0ABT4VZ89_9RHOB</name>
<organism evidence="3 4">
    <name type="scientific">Aliiroseovarius salicola</name>
    <dbReference type="NCBI Taxonomy" id="3009082"/>
    <lineage>
        <taxon>Bacteria</taxon>
        <taxon>Pseudomonadati</taxon>
        <taxon>Pseudomonadota</taxon>
        <taxon>Alphaproteobacteria</taxon>
        <taxon>Rhodobacterales</taxon>
        <taxon>Paracoccaceae</taxon>
        <taxon>Aliiroseovarius</taxon>
    </lineage>
</organism>
<reference evidence="3 4" key="1">
    <citation type="submission" date="2023-01" db="EMBL/GenBank/DDBJ databases">
        <authorList>
            <person name="Yoon J.-W."/>
        </authorList>
    </citation>
    <scope>NUCLEOTIDE SEQUENCE [LARGE SCALE GENOMIC DNA]</scope>
    <source>
        <strain evidence="3 4">KMU-50</strain>
    </source>
</reference>
<dbReference type="RefSeq" id="WP_271053253.1">
    <property type="nucleotide sequence ID" value="NZ_JAQIIO010000002.1"/>
</dbReference>
<evidence type="ECO:0000313" key="3">
    <source>
        <dbReference type="EMBL" id="MDA5093569.1"/>
    </source>
</evidence>
<keyword evidence="2" id="KW-0472">Membrane</keyword>
<dbReference type="EMBL" id="JAQIIO010000002">
    <property type="protein sequence ID" value="MDA5093569.1"/>
    <property type="molecule type" value="Genomic_DNA"/>
</dbReference>